<sequence length="219" mass="22867">MSWLFACNTGFACALLLGHDWRMTDDTGLAGHLLIAMPGMPDPRFAHSVVFLCAHSAEGAMGLIVNKPLPDLNFGMLLQTLDIPLQGQNSGLGDAPAQADDAVYFGGPVETSRGFVLHTPDVMAADASLSVTEFAALSTSLDILAQIARGQGPTEVRLALGYAGWGPDQLDAELRAGGWLTCAADAGLLYGTAPGELWSATLDRIGVDPRLLSSTSGRA</sequence>
<evidence type="ECO:0000256" key="2">
    <source>
        <dbReference type="HAMAP-Rule" id="MF_00758"/>
    </source>
</evidence>
<dbReference type="Gene3D" id="3.40.1740.10">
    <property type="entry name" value="VC0467-like"/>
    <property type="match status" value="1"/>
</dbReference>
<dbReference type="InterPro" id="IPR003774">
    <property type="entry name" value="AlgH-like"/>
</dbReference>
<dbReference type="PANTHER" id="PTHR30327:SF1">
    <property type="entry name" value="UPF0301 PROTEIN YQGE"/>
    <property type="match status" value="1"/>
</dbReference>
<reference evidence="4" key="1">
    <citation type="submission" date="2018-08" db="EMBL/GenBank/DDBJ databases">
        <authorList>
            <person name="Rodrigo-Torres L."/>
            <person name="Arahal R. D."/>
            <person name="Lucena T."/>
        </authorList>
    </citation>
    <scope>NUCLEOTIDE SEQUENCE [LARGE SCALE GENOMIC DNA]</scope>
    <source>
        <strain evidence="4">CECT 7235</strain>
    </source>
</reference>
<organism evidence="3 4">
    <name type="scientific">Roseinatronobacter ekhonensis</name>
    <dbReference type="NCBI Taxonomy" id="254356"/>
    <lineage>
        <taxon>Bacteria</taxon>
        <taxon>Pseudomonadati</taxon>
        <taxon>Pseudomonadota</taxon>
        <taxon>Alphaproteobacteria</taxon>
        <taxon>Rhodobacterales</taxon>
        <taxon>Paracoccaceae</taxon>
        <taxon>Roseinatronobacter</taxon>
    </lineage>
</organism>
<dbReference type="AlphaFoldDB" id="A0A3B0MCZ5"/>
<comment type="similarity">
    <text evidence="1 2">Belongs to the UPF0301 (AlgH) family.</text>
</comment>
<proteinExistence type="inferred from homology"/>
<accession>A0A3B0MCZ5</accession>
<dbReference type="PANTHER" id="PTHR30327">
    <property type="entry name" value="UNCHARACTERIZED PROTEIN YQGE"/>
    <property type="match status" value="1"/>
</dbReference>
<dbReference type="EMBL" id="UIHC01000009">
    <property type="protein sequence ID" value="SUZ31568.1"/>
    <property type="molecule type" value="Genomic_DNA"/>
</dbReference>
<gene>
    <name evidence="3" type="ORF">ROE7235_01317</name>
</gene>
<dbReference type="SUPFAM" id="SSF143456">
    <property type="entry name" value="VC0467-like"/>
    <property type="match status" value="1"/>
</dbReference>
<dbReference type="Pfam" id="PF02622">
    <property type="entry name" value="DUF179"/>
    <property type="match status" value="1"/>
</dbReference>
<protein>
    <recommendedName>
        <fullName evidence="2">UPF0301 protein ROE7235_01317</fullName>
    </recommendedName>
</protein>
<dbReference type="HAMAP" id="MF_00758">
    <property type="entry name" value="UPF0301"/>
    <property type="match status" value="1"/>
</dbReference>
<dbReference type="GO" id="GO:0005829">
    <property type="term" value="C:cytosol"/>
    <property type="evidence" value="ECO:0007669"/>
    <property type="project" value="TreeGrafter"/>
</dbReference>
<evidence type="ECO:0000313" key="4">
    <source>
        <dbReference type="Proteomes" id="UP000272908"/>
    </source>
</evidence>
<evidence type="ECO:0000313" key="3">
    <source>
        <dbReference type="EMBL" id="SUZ31568.1"/>
    </source>
</evidence>
<keyword evidence="4" id="KW-1185">Reference proteome</keyword>
<name>A0A3B0MCZ5_9RHOB</name>
<evidence type="ECO:0000256" key="1">
    <source>
        <dbReference type="ARBA" id="ARBA00009600"/>
    </source>
</evidence>
<dbReference type="Proteomes" id="UP000272908">
    <property type="component" value="Unassembled WGS sequence"/>
</dbReference>